<gene>
    <name evidence="6" type="primary">recF</name>
    <name evidence="8" type="ORF">Kalk_11790</name>
</gene>
<comment type="subcellular location">
    <subcellularLocation>
        <location evidence="6">Cytoplasm</location>
    </subcellularLocation>
</comment>
<keyword evidence="2 6" id="KW-0235">DNA replication</keyword>
<keyword evidence="9" id="KW-1185">Reference proteome</keyword>
<comment type="similarity">
    <text evidence="6">Belongs to the RecF family.</text>
</comment>
<organism evidence="8 9">
    <name type="scientific">Ketobacter alkanivorans</name>
    <dbReference type="NCBI Taxonomy" id="1917421"/>
    <lineage>
        <taxon>Bacteria</taxon>
        <taxon>Pseudomonadati</taxon>
        <taxon>Pseudomonadota</taxon>
        <taxon>Gammaproteobacteria</taxon>
        <taxon>Pseudomonadales</taxon>
        <taxon>Ketobacteraceae</taxon>
        <taxon>Ketobacter</taxon>
    </lineage>
</organism>
<dbReference type="InterPro" id="IPR001238">
    <property type="entry name" value="DNA-binding_RecF"/>
</dbReference>
<dbReference type="PANTHER" id="PTHR32182">
    <property type="entry name" value="DNA REPLICATION AND REPAIR PROTEIN RECF"/>
    <property type="match status" value="1"/>
</dbReference>
<evidence type="ECO:0000259" key="7">
    <source>
        <dbReference type="Pfam" id="PF02463"/>
    </source>
</evidence>
<dbReference type="InterPro" id="IPR003395">
    <property type="entry name" value="RecF/RecN/SMC_N"/>
</dbReference>
<dbReference type="Proteomes" id="UP000235116">
    <property type="component" value="Chromosome"/>
</dbReference>
<dbReference type="KEGG" id="kak:Kalk_11790"/>
<dbReference type="GO" id="GO:0005737">
    <property type="term" value="C:cytoplasm"/>
    <property type="evidence" value="ECO:0007669"/>
    <property type="project" value="UniProtKB-SubCell"/>
</dbReference>
<dbReference type="SUPFAM" id="SSF52540">
    <property type="entry name" value="P-loop containing nucleoside triphosphate hydrolases"/>
    <property type="match status" value="1"/>
</dbReference>
<accession>A0A2K9LQG4</accession>
<dbReference type="RefSeq" id="WP_101894443.1">
    <property type="nucleotide sequence ID" value="NZ_CP022684.1"/>
</dbReference>
<dbReference type="EMBL" id="CP022684">
    <property type="protein sequence ID" value="AUM13064.1"/>
    <property type="molecule type" value="Genomic_DNA"/>
</dbReference>
<dbReference type="OrthoDB" id="9803889at2"/>
<keyword evidence="3 6" id="KW-0547">Nucleotide-binding</keyword>
<dbReference type="GO" id="GO:0006260">
    <property type="term" value="P:DNA replication"/>
    <property type="evidence" value="ECO:0007669"/>
    <property type="project" value="UniProtKB-UniRule"/>
</dbReference>
<dbReference type="InterPro" id="IPR027417">
    <property type="entry name" value="P-loop_NTPase"/>
</dbReference>
<evidence type="ECO:0000256" key="1">
    <source>
        <dbReference type="ARBA" id="ARBA00022490"/>
    </source>
</evidence>
<dbReference type="HAMAP" id="MF_00365">
    <property type="entry name" value="RecF"/>
    <property type="match status" value="1"/>
</dbReference>
<keyword evidence="4 6" id="KW-0067">ATP-binding</keyword>
<keyword evidence="1 6" id="KW-0963">Cytoplasm</keyword>
<name>A0A2K9LQG4_9GAMM</name>
<sequence>MRLTSLEVTNVRNLQSVSLNPHSRTNFIVGPNGSGKTSLLESISLLSNGRSFRSADSKKLIAQGSDQLVVFGKVCAESLKESRLGISKDSMGNTNARLDGERLSKVSVLAKMLPSIAIDTSSVELIEGGPSLRRSMLDWGLFHVEHSYLDAWSQYRAALRQKNALLKSTASVTAHQVNYWNAVLERYGERLDTERMQYVDALIVYTQRIFKHYFGSDVDIQFRYRAGWNRHEYPKFADCLNSKVESEIERRSCVYGPHRAELDILWGGTLAKDICSRGQKKLVLYGVRLAQISLMLDRTGVSPVLLLDDLPAEMDKKNIENVTQFLTEFPCQTFITAINEQSIDDTLLAGLMDHTMFHVEHGTLR</sequence>
<dbReference type="Gene3D" id="3.40.50.300">
    <property type="entry name" value="P-loop containing nucleotide triphosphate hydrolases"/>
    <property type="match status" value="1"/>
</dbReference>
<dbReference type="GO" id="GO:0000731">
    <property type="term" value="P:DNA synthesis involved in DNA repair"/>
    <property type="evidence" value="ECO:0007669"/>
    <property type="project" value="TreeGrafter"/>
</dbReference>
<dbReference type="GO" id="GO:0005524">
    <property type="term" value="F:ATP binding"/>
    <property type="evidence" value="ECO:0007669"/>
    <property type="project" value="UniProtKB-UniRule"/>
</dbReference>
<comment type="function">
    <text evidence="6">The RecF protein is involved in DNA metabolism; it is required for DNA replication and normal SOS inducibility. RecF binds preferentially to single-stranded, linear DNA. It also seems to bind ATP.</text>
</comment>
<feature type="domain" description="RecF/RecN/SMC N-terminal" evidence="7">
    <location>
        <begin position="3"/>
        <end position="344"/>
    </location>
</feature>
<evidence type="ECO:0000256" key="5">
    <source>
        <dbReference type="ARBA" id="ARBA00023125"/>
    </source>
</evidence>
<evidence type="ECO:0000256" key="6">
    <source>
        <dbReference type="HAMAP-Rule" id="MF_00365"/>
    </source>
</evidence>
<proteinExistence type="inferred from homology"/>
<evidence type="ECO:0000313" key="9">
    <source>
        <dbReference type="Proteomes" id="UP000235116"/>
    </source>
</evidence>
<keyword evidence="5 6" id="KW-0238">DNA-binding</keyword>
<dbReference type="GO" id="GO:0003697">
    <property type="term" value="F:single-stranded DNA binding"/>
    <property type="evidence" value="ECO:0007669"/>
    <property type="project" value="UniProtKB-UniRule"/>
</dbReference>
<dbReference type="Pfam" id="PF02463">
    <property type="entry name" value="SMC_N"/>
    <property type="match status" value="1"/>
</dbReference>
<reference evidence="9" key="1">
    <citation type="submission" date="2017-08" db="EMBL/GenBank/DDBJ databases">
        <title>Direct submision.</title>
        <authorList>
            <person name="Kim S.-J."/>
            <person name="Rhee S.-K."/>
        </authorList>
    </citation>
    <scope>NUCLEOTIDE SEQUENCE [LARGE SCALE GENOMIC DNA]</scope>
    <source>
        <strain evidence="9">GI5</strain>
    </source>
</reference>
<dbReference type="PANTHER" id="PTHR32182:SF0">
    <property type="entry name" value="DNA REPLICATION AND REPAIR PROTEIN RECF"/>
    <property type="match status" value="1"/>
</dbReference>
<keyword evidence="6" id="KW-0227">DNA damage</keyword>
<dbReference type="NCBIfam" id="TIGR00611">
    <property type="entry name" value="recf"/>
    <property type="match status" value="1"/>
</dbReference>
<dbReference type="GO" id="GO:0006302">
    <property type="term" value="P:double-strand break repair"/>
    <property type="evidence" value="ECO:0007669"/>
    <property type="project" value="TreeGrafter"/>
</dbReference>
<evidence type="ECO:0000256" key="4">
    <source>
        <dbReference type="ARBA" id="ARBA00022840"/>
    </source>
</evidence>
<keyword evidence="6" id="KW-0742">SOS response</keyword>
<protein>
    <recommendedName>
        <fullName evidence="6">DNA replication and repair protein RecF</fullName>
    </recommendedName>
</protein>
<dbReference type="GO" id="GO:0009432">
    <property type="term" value="P:SOS response"/>
    <property type="evidence" value="ECO:0007669"/>
    <property type="project" value="UniProtKB-UniRule"/>
</dbReference>
<evidence type="ECO:0000256" key="3">
    <source>
        <dbReference type="ARBA" id="ARBA00022741"/>
    </source>
</evidence>
<dbReference type="InterPro" id="IPR042174">
    <property type="entry name" value="RecF_2"/>
</dbReference>
<evidence type="ECO:0000256" key="2">
    <source>
        <dbReference type="ARBA" id="ARBA00022705"/>
    </source>
</evidence>
<dbReference type="Gene3D" id="1.20.1050.90">
    <property type="entry name" value="RecF/RecN/SMC, N-terminal domain"/>
    <property type="match status" value="1"/>
</dbReference>
<feature type="binding site" evidence="6">
    <location>
        <begin position="30"/>
        <end position="37"/>
    </location>
    <ligand>
        <name>ATP</name>
        <dbReference type="ChEBI" id="CHEBI:30616"/>
    </ligand>
</feature>
<keyword evidence="6" id="KW-0234">DNA repair</keyword>
<evidence type="ECO:0000313" key="8">
    <source>
        <dbReference type="EMBL" id="AUM13064.1"/>
    </source>
</evidence>
<dbReference type="AlphaFoldDB" id="A0A2K9LQG4"/>